<comment type="subcellular location">
    <subcellularLocation>
        <location evidence="8">Cytoplasm</location>
    </subcellularLocation>
</comment>
<evidence type="ECO:0000256" key="2">
    <source>
        <dbReference type="ARBA" id="ARBA00022490"/>
    </source>
</evidence>
<dbReference type="PROSITE" id="PS00374">
    <property type="entry name" value="MGMT"/>
    <property type="match status" value="1"/>
</dbReference>
<dbReference type="EMBL" id="BAAAKW010000033">
    <property type="protein sequence ID" value="GAA1220888.1"/>
    <property type="molecule type" value="Genomic_DNA"/>
</dbReference>
<dbReference type="PANTHER" id="PTHR10815:SF5">
    <property type="entry name" value="METHYLATED-DNA--PROTEIN-CYSTEINE METHYLTRANSFERASE"/>
    <property type="match status" value="1"/>
</dbReference>
<comment type="caution">
    <text evidence="11">The sequence shown here is derived from an EMBL/GenBank/DDBJ whole genome shotgun (WGS) entry which is preliminary data.</text>
</comment>
<keyword evidence="6 8" id="KW-0234">DNA repair</keyword>
<sequence length="170" mass="18219">MQSGNTLHDESPYLRRLLSPIGRIELTSDGESVTGLAIENTGTLPRDNEDEHSCAVLDDAAAQLTEYFAGTRRSFELPLSAAGTEFQRSVWHELNQLPFGSAVSYADIGRATGRPTAGRAVGGAVGANPIPIIVPCHRVLASNQRITGYSGGDGIPTKVWLLEHEGITHR</sequence>
<organism evidence="11 12">
    <name type="scientific">Rhodoglobus aureus</name>
    <dbReference type="NCBI Taxonomy" id="191497"/>
    <lineage>
        <taxon>Bacteria</taxon>
        <taxon>Bacillati</taxon>
        <taxon>Actinomycetota</taxon>
        <taxon>Actinomycetes</taxon>
        <taxon>Micrococcales</taxon>
        <taxon>Microbacteriaceae</taxon>
        <taxon>Rhodoglobus</taxon>
    </lineage>
</organism>
<evidence type="ECO:0000256" key="7">
    <source>
        <dbReference type="ARBA" id="ARBA00049348"/>
    </source>
</evidence>
<keyword evidence="3 8" id="KW-0489">Methyltransferase</keyword>
<proteinExistence type="inferred from homology"/>
<dbReference type="InterPro" id="IPR036631">
    <property type="entry name" value="MGMT_N_sf"/>
</dbReference>
<dbReference type="SUPFAM" id="SSF46767">
    <property type="entry name" value="Methylated DNA-protein cysteine methyltransferase, C-terminal domain"/>
    <property type="match status" value="1"/>
</dbReference>
<dbReference type="Pfam" id="PF02870">
    <property type="entry name" value="Methyltransf_1N"/>
    <property type="match status" value="1"/>
</dbReference>
<dbReference type="PANTHER" id="PTHR10815">
    <property type="entry name" value="METHYLATED-DNA--PROTEIN-CYSTEINE METHYLTRANSFERASE"/>
    <property type="match status" value="1"/>
</dbReference>
<name>A0ABP4GCN7_9MICO</name>
<dbReference type="SUPFAM" id="SSF53155">
    <property type="entry name" value="Methylated DNA-protein cysteine methyltransferase domain"/>
    <property type="match status" value="1"/>
</dbReference>
<dbReference type="InterPro" id="IPR014048">
    <property type="entry name" value="MethylDNA_cys_MeTrfase_DNA-bd"/>
</dbReference>
<feature type="domain" description="Methylated-DNA-[protein]-cysteine S-methyltransferase DNA binding" evidence="9">
    <location>
        <begin position="85"/>
        <end position="167"/>
    </location>
</feature>
<dbReference type="RefSeq" id="WP_343925567.1">
    <property type="nucleotide sequence ID" value="NZ_BAAAKW010000033.1"/>
</dbReference>
<evidence type="ECO:0000256" key="8">
    <source>
        <dbReference type="HAMAP-Rule" id="MF_00772"/>
    </source>
</evidence>
<dbReference type="CDD" id="cd06445">
    <property type="entry name" value="ATase"/>
    <property type="match status" value="1"/>
</dbReference>
<dbReference type="Proteomes" id="UP001500943">
    <property type="component" value="Unassembled WGS sequence"/>
</dbReference>
<evidence type="ECO:0000313" key="11">
    <source>
        <dbReference type="EMBL" id="GAA1220888.1"/>
    </source>
</evidence>
<comment type="catalytic activity">
    <reaction evidence="7 8">
        <text>a 6-O-methyl-2'-deoxyguanosine in DNA + L-cysteinyl-[protein] = S-methyl-L-cysteinyl-[protein] + a 2'-deoxyguanosine in DNA</text>
        <dbReference type="Rhea" id="RHEA:24000"/>
        <dbReference type="Rhea" id="RHEA-COMP:10131"/>
        <dbReference type="Rhea" id="RHEA-COMP:10132"/>
        <dbReference type="Rhea" id="RHEA-COMP:11367"/>
        <dbReference type="Rhea" id="RHEA-COMP:11368"/>
        <dbReference type="ChEBI" id="CHEBI:29950"/>
        <dbReference type="ChEBI" id="CHEBI:82612"/>
        <dbReference type="ChEBI" id="CHEBI:85445"/>
        <dbReference type="ChEBI" id="CHEBI:85448"/>
        <dbReference type="EC" id="2.1.1.63"/>
    </reaction>
</comment>
<feature type="active site" description="Nucleophile; methyl group acceptor" evidence="8">
    <location>
        <position position="136"/>
    </location>
</feature>
<keyword evidence="4 8" id="KW-0808">Transferase</keyword>
<protein>
    <recommendedName>
        <fullName evidence="8">Methylated-DNA--protein-cysteine methyltransferase</fullName>
        <ecNumber evidence="8">2.1.1.63</ecNumber>
    </recommendedName>
    <alternativeName>
        <fullName evidence="8">6-O-methylguanine-DNA methyltransferase</fullName>
        <shortName evidence="8">MGMT</shortName>
    </alternativeName>
    <alternativeName>
        <fullName evidence="8">O-6-methylguanine-DNA-alkyltransferase</fullName>
    </alternativeName>
</protein>
<dbReference type="InterPro" id="IPR008332">
    <property type="entry name" value="MethylG_MeTrfase_N"/>
</dbReference>
<keyword evidence="12" id="KW-1185">Reference proteome</keyword>
<keyword evidence="2 8" id="KW-0963">Cytoplasm</keyword>
<comment type="miscellaneous">
    <text evidence="8">This enzyme catalyzes only one turnover and therefore is not strictly catalytic. According to one definition, an enzyme is a biocatalyst that acts repeatedly and over many reaction cycles.</text>
</comment>
<dbReference type="HAMAP" id="MF_00772">
    <property type="entry name" value="OGT"/>
    <property type="match status" value="1"/>
</dbReference>
<evidence type="ECO:0000256" key="1">
    <source>
        <dbReference type="ARBA" id="ARBA00001286"/>
    </source>
</evidence>
<reference evidence="12" key="1">
    <citation type="journal article" date="2019" name="Int. J. Syst. Evol. Microbiol.">
        <title>The Global Catalogue of Microorganisms (GCM) 10K type strain sequencing project: providing services to taxonomists for standard genome sequencing and annotation.</title>
        <authorList>
            <consortium name="The Broad Institute Genomics Platform"/>
            <consortium name="The Broad Institute Genome Sequencing Center for Infectious Disease"/>
            <person name="Wu L."/>
            <person name="Ma J."/>
        </authorList>
    </citation>
    <scope>NUCLEOTIDE SEQUENCE [LARGE SCALE GENOMIC DNA]</scope>
    <source>
        <strain evidence="12">JCM 12762</strain>
    </source>
</reference>
<evidence type="ECO:0000259" key="10">
    <source>
        <dbReference type="Pfam" id="PF02870"/>
    </source>
</evidence>
<dbReference type="InterPro" id="IPR001497">
    <property type="entry name" value="MethylDNA_cys_MeTrfase_AS"/>
</dbReference>
<evidence type="ECO:0000259" key="9">
    <source>
        <dbReference type="Pfam" id="PF01035"/>
    </source>
</evidence>
<dbReference type="Pfam" id="PF01035">
    <property type="entry name" value="DNA_binding_1"/>
    <property type="match status" value="1"/>
</dbReference>
<dbReference type="Gene3D" id="1.10.10.10">
    <property type="entry name" value="Winged helix-like DNA-binding domain superfamily/Winged helix DNA-binding domain"/>
    <property type="match status" value="1"/>
</dbReference>
<evidence type="ECO:0000256" key="5">
    <source>
        <dbReference type="ARBA" id="ARBA00022763"/>
    </source>
</evidence>
<comment type="function">
    <text evidence="8">Involved in the cellular defense against the biological effects of O6-methylguanine (O6-MeG) and O4-methylthymine (O4-MeT) in DNA. Repairs the methylated nucleobase in DNA by stoichiometrically transferring the methyl group to a cysteine residue in the enzyme. This is a suicide reaction: the enzyme is irreversibly inactivated.</text>
</comment>
<comment type="catalytic activity">
    <reaction evidence="1 8">
        <text>a 4-O-methyl-thymidine in DNA + L-cysteinyl-[protein] = a thymidine in DNA + S-methyl-L-cysteinyl-[protein]</text>
        <dbReference type="Rhea" id="RHEA:53428"/>
        <dbReference type="Rhea" id="RHEA-COMP:10131"/>
        <dbReference type="Rhea" id="RHEA-COMP:10132"/>
        <dbReference type="Rhea" id="RHEA-COMP:13555"/>
        <dbReference type="Rhea" id="RHEA-COMP:13556"/>
        <dbReference type="ChEBI" id="CHEBI:29950"/>
        <dbReference type="ChEBI" id="CHEBI:82612"/>
        <dbReference type="ChEBI" id="CHEBI:137386"/>
        <dbReference type="ChEBI" id="CHEBI:137387"/>
        <dbReference type="EC" id="2.1.1.63"/>
    </reaction>
</comment>
<dbReference type="EC" id="2.1.1.63" evidence="8"/>
<accession>A0ABP4GCN7</accession>
<dbReference type="InterPro" id="IPR036217">
    <property type="entry name" value="MethylDNA_cys_MeTrfase_DNAb"/>
</dbReference>
<comment type="similarity">
    <text evidence="8">Belongs to the MGMT family.</text>
</comment>
<dbReference type="InterPro" id="IPR023546">
    <property type="entry name" value="MGMT"/>
</dbReference>
<dbReference type="Gene3D" id="3.30.160.70">
    <property type="entry name" value="Methylated DNA-protein cysteine methyltransferase domain"/>
    <property type="match status" value="1"/>
</dbReference>
<evidence type="ECO:0000256" key="4">
    <source>
        <dbReference type="ARBA" id="ARBA00022679"/>
    </source>
</evidence>
<dbReference type="InterPro" id="IPR036388">
    <property type="entry name" value="WH-like_DNA-bd_sf"/>
</dbReference>
<evidence type="ECO:0000256" key="3">
    <source>
        <dbReference type="ARBA" id="ARBA00022603"/>
    </source>
</evidence>
<feature type="domain" description="Methylguanine DNA methyltransferase ribonuclease-like" evidence="10">
    <location>
        <begin position="19"/>
        <end position="80"/>
    </location>
</feature>
<gene>
    <name evidence="11" type="ORF">GCM10009655_20570</name>
</gene>
<evidence type="ECO:0000313" key="12">
    <source>
        <dbReference type="Proteomes" id="UP001500943"/>
    </source>
</evidence>
<evidence type="ECO:0000256" key="6">
    <source>
        <dbReference type="ARBA" id="ARBA00023204"/>
    </source>
</evidence>
<dbReference type="NCBIfam" id="TIGR00589">
    <property type="entry name" value="ogt"/>
    <property type="match status" value="1"/>
</dbReference>
<keyword evidence="5 8" id="KW-0227">DNA damage</keyword>